<organism evidence="10 11">
    <name type="scientific">Candidatus Uhrbacteria bacterium RIFCSPLOWO2_02_FULL_48_18</name>
    <dbReference type="NCBI Taxonomy" id="1802408"/>
    <lineage>
        <taxon>Bacteria</taxon>
        <taxon>Candidatus Uhriibacteriota</taxon>
    </lineage>
</organism>
<dbReference type="FunFam" id="3.90.170.10:FF:000001">
    <property type="entry name" value="Adenylosuccinate synthetase"/>
    <property type="match status" value="1"/>
</dbReference>
<evidence type="ECO:0000256" key="4">
    <source>
        <dbReference type="ARBA" id="ARBA00022741"/>
    </source>
</evidence>
<dbReference type="InterPro" id="IPR042111">
    <property type="entry name" value="Adenylosuccinate_synth_dom3"/>
</dbReference>
<comment type="cofactor">
    <cofactor evidence="8">
        <name>Mg(2+)</name>
        <dbReference type="ChEBI" id="CHEBI:18420"/>
    </cofactor>
    <text evidence="8">Binds 1 Mg(2+) ion per subunit.</text>
</comment>
<dbReference type="EMBL" id="MGEQ01000007">
    <property type="protein sequence ID" value="OGL86724.1"/>
    <property type="molecule type" value="Genomic_DNA"/>
</dbReference>
<dbReference type="GO" id="GO:0000287">
    <property type="term" value="F:magnesium ion binding"/>
    <property type="evidence" value="ECO:0007669"/>
    <property type="project" value="UniProtKB-UniRule"/>
</dbReference>
<dbReference type="InterPro" id="IPR018220">
    <property type="entry name" value="Adenylosuccin_syn_GTP-bd"/>
</dbReference>
<dbReference type="HAMAP" id="MF_00011">
    <property type="entry name" value="Adenylosucc_synth"/>
    <property type="match status" value="1"/>
</dbReference>
<dbReference type="AlphaFoldDB" id="A0A1F7V9U2"/>
<dbReference type="Proteomes" id="UP000176593">
    <property type="component" value="Unassembled WGS sequence"/>
</dbReference>
<dbReference type="PANTHER" id="PTHR11846:SF0">
    <property type="entry name" value="ADENYLOSUCCINATE SYNTHETASE"/>
    <property type="match status" value="1"/>
</dbReference>
<feature type="active site" description="Proton donor" evidence="8">
    <location>
        <position position="41"/>
    </location>
</feature>
<sequence length="427" mass="47004">MPATVVLGAQWGDEGKGKIIDALAEDADVVVRFQGGANAGHTIVIGDKTYPIHLLPSGIFRKGKLNLVGPGVVFDLAVGLQELELANEFGSRVMLDEQTPIVLPMHRLIDAAREVAAGSSAIGTTKRGIGPAYSDFWLRRSVTFDDLRSREKLEAALSQQYWNEMFAVVSMLGGASIDFRSLGMPFNPLHREDTIDWCLSAGEVLALHISDTRACVHNALTRNQNVLFEGAQGVMLDAYHGSRPYVTSSLCTAAGVSASFGVYTFDRVIGVAKAYTTRVGAGPFPTERLDTQGEELRRRGHEFGTTTGRPRRCGWLDLPALRYACRVGGITELVITKLDILTDHPRIFVCDDYANFDEHATLTHSVLQSAKTRYRRMCGWKEDLSMHEHFNDLPLSAHMYIDYIEVATYTAVSGVGVGAERNQILWR</sequence>
<keyword evidence="8" id="KW-0963">Cytoplasm</keyword>
<feature type="binding site" evidence="8">
    <location>
        <begin position="416"/>
        <end position="418"/>
    </location>
    <ligand>
        <name>GTP</name>
        <dbReference type="ChEBI" id="CHEBI:37565"/>
    </ligand>
</feature>
<feature type="binding site" description="in other chain" evidence="8">
    <location>
        <begin position="38"/>
        <end position="41"/>
    </location>
    <ligand>
        <name>IMP</name>
        <dbReference type="ChEBI" id="CHEBI:58053"/>
        <note>ligand shared between dimeric partners</note>
    </ligand>
</feature>
<keyword evidence="7 8" id="KW-0342">GTP-binding</keyword>
<reference evidence="10 11" key="1">
    <citation type="journal article" date="2016" name="Nat. Commun.">
        <title>Thousands of microbial genomes shed light on interconnected biogeochemical processes in an aquifer system.</title>
        <authorList>
            <person name="Anantharaman K."/>
            <person name="Brown C.T."/>
            <person name="Hug L.A."/>
            <person name="Sharon I."/>
            <person name="Castelle C.J."/>
            <person name="Probst A.J."/>
            <person name="Thomas B.C."/>
            <person name="Singh A."/>
            <person name="Wilkins M.J."/>
            <person name="Karaoz U."/>
            <person name="Brodie E.L."/>
            <person name="Williams K.H."/>
            <person name="Hubbard S.S."/>
            <person name="Banfield J.F."/>
        </authorList>
    </citation>
    <scope>NUCLEOTIDE SEQUENCE [LARGE SCALE GENOMIC DNA]</scope>
</reference>
<feature type="binding site" evidence="8">
    <location>
        <begin position="40"/>
        <end position="42"/>
    </location>
    <ligand>
        <name>GTP</name>
        <dbReference type="ChEBI" id="CHEBI:37565"/>
    </ligand>
</feature>
<feature type="binding site" evidence="8">
    <location>
        <begin position="305"/>
        <end position="311"/>
    </location>
    <ligand>
        <name>substrate</name>
    </ligand>
</feature>
<evidence type="ECO:0000256" key="3">
    <source>
        <dbReference type="ARBA" id="ARBA00022723"/>
    </source>
</evidence>
<evidence type="ECO:0000256" key="2">
    <source>
        <dbReference type="ARBA" id="ARBA00022598"/>
    </source>
</evidence>
<feature type="binding site" description="in other chain" evidence="8">
    <location>
        <begin position="13"/>
        <end position="16"/>
    </location>
    <ligand>
        <name>IMP</name>
        <dbReference type="ChEBI" id="CHEBI:58053"/>
        <note>ligand shared between dimeric partners</note>
    </ligand>
</feature>
<protein>
    <recommendedName>
        <fullName evidence="8 9">Adenylosuccinate synthetase</fullName>
        <shortName evidence="8">AMPSase</shortName>
        <shortName evidence="8">AdSS</shortName>
        <ecNumber evidence="8 9">6.3.4.4</ecNumber>
    </recommendedName>
    <alternativeName>
        <fullName evidence="8">IMP--aspartate ligase</fullName>
    </alternativeName>
</protein>
<evidence type="ECO:0000256" key="1">
    <source>
        <dbReference type="ARBA" id="ARBA00011738"/>
    </source>
</evidence>
<comment type="caution">
    <text evidence="10">The sequence shown here is derived from an EMBL/GenBank/DDBJ whole genome shotgun (WGS) entry which is preliminary data.</text>
</comment>
<dbReference type="GO" id="GO:0005737">
    <property type="term" value="C:cytoplasm"/>
    <property type="evidence" value="ECO:0007669"/>
    <property type="project" value="UniProtKB-SubCell"/>
</dbReference>
<evidence type="ECO:0000256" key="6">
    <source>
        <dbReference type="ARBA" id="ARBA00022842"/>
    </source>
</evidence>
<feature type="binding site" evidence="8">
    <location>
        <begin position="12"/>
        <end position="18"/>
    </location>
    <ligand>
        <name>GTP</name>
        <dbReference type="ChEBI" id="CHEBI:37565"/>
    </ligand>
</feature>
<proteinExistence type="inferred from homology"/>
<feature type="active site" description="Proton acceptor" evidence="8">
    <location>
        <position position="13"/>
    </location>
</feature>
<dbReference type="GO" id="GO:0044208">
    <property type="term" value="P:'de novo' AMP biosynthetic process"/>
    <property type="evidence" value="ECO:0007669"/>
    <property type="project" value="UniProtKB-UniRule"/>
</dbReference>
<name>A0A1F7V9U2_9BACT</name>
<feature type="binding site" evidence="8">
    <location>
        <begin position="337"/>
        <end position="339"/>
    </location>
    <ligand>
        <name>GTP</name>
        <dbReference type="ChEBI" id="CHEBI:37565"/>
    </ligand>
</feature>
<comment type="catalytic activity">
    <reaction evidence="8 9">
        <text>IMP + L-aspartate + GTP = N(6)-(1,2-dicarboxyethyl)-AMP + GDP + phosphate + 2 H(+)</text>
        <dbReference type="Rhea" id="RHEA:15753"/>
        <dbReference type="ChEBI" id="CHEBI:15378"/>
        <dbReference type="ChEBI" id="CHEBI:29991"/>
        <dbReference type="ChEBI" id="CHEBI:37565"/>
        <dbReference type="ChEBI" id="CHEBI:43474"/>
        <dbReference type="ChEBI" id="CHEBI:57567"/>
        <dbReference type="ChEBI" id="CHEBI:58053"/>
        <dbReference type="ChEBI" id="CHEBI:58189"/>
        <dbReference type="EC" id="6.3.4.4"/>
    </reaction>
</comment>
<keyword evidence="4 8" id="KW-0547">Nucleotide-binding</keyword>
<dbReference type="UniPathway" id="UPA00075">
    <property type="reaction ID" value="UER00335"/>
</dbReference>
<dbReference type="GO" id="GO:0046040">
    <property type="term" value="P:IMP metabolic process"/>
    <property type="evidence" value="ECO:0007669"/>
    <property type="project" value="TreeGrafter"/>
</dbReference>
<evidence type="ECO:0000313" key="11">
    <source>
        <dbReference type="Proteomes" id="UP000176593"/>
    </source>
</evidence>
<comment type="subcellular location">
    <subcellularLocation>
        <location evidence="8">Cytoplasm</location>
    </subcellularLocation>
</comment>
<feature type="binding site" evidence="8">
    <location>
        <position position="40"/>
    </location>
    <ligand>
        <name>Mg(2+)</name>
        <dbReference type="ChEBI" id="CHEBI:18420"/>
    </ligand>
</feature>
<dbReference type="GO" id="GO:0004019">
    <property type="term" value="F:adenylosuccinate synthase activity"/>
    <property type="evidence" value="ECO:0007669"/>
    <property type="project" value="UniProtKB-UniRule"/>
</dbReference>
<comment type="function">
    <text evidence="8">Plays an important role in the de novo pathway of purine nucleotide biosynthesis. Catalyzes the first committed step in the biosynthesis of AMP from IMP.</text>
</comment>
<evidence type="ECO:0000256" key="9">
    <source>
        <dbReference type="RuleBase" id="RU000520"/>
    </source>
</evidence>
<evidence type="ECO:0000256" key="5">
    <source>
        <dbReference type="ARBA" id="ARBA00022755"/>
    </source>
</evidence>
<dbReference type="Gene3D" id="3.40.440.10">
    <property type="entry name" value="Adenylosuccinate Synthetase, subunit A, domain 1"/>
    <property type="match status" value="1"/>
</dbReference>
<evidence type="ECO:0000256" key="8">
    <source>
        <dbReference type="HAMAP-Rule" id="MF_00011"/>
    </source>
</evidence>
<feature type="binding site" description="in other chain" evidence="8">
    <location>
        <position position="247"/>
    </location>
    <ligand>
        <name>IMP</name>
        <dbReference type="ChEBI" id="CHEBI:58053"/>
        <note>ligand shared between dimeric partners</note>
    </ligand>
</feature>
<keyword evidence="3 8" id="KW-0479">Metal-binding</keyword>
<comment type="subunit">
    <text evidence="1 8">Homodimer.</text>
</comment>
<dbReference type="InterPro" id="IPR042110">
    <property type="entry name" value="Adenylosuccinate_synth_dom2"/>
</dbReference>
<comment type="similarity">
    <text evidence="8 9">Belongs to the adenylosuccinate synthetase family.</text>
</comment>
<feature type="binding site" description="in other chain" evidence="8">
    <location>
        <position position="309"/>
    </location>
    <ligand>
        <name>IMP</name>
        <dbReference type="ChEBI" id="CHEBI:58053"/>
        <note>ligand shared between dimeric partners</note>
    </ligand>
</feature>
<gene>
    <name evidence="8" type="primary">purA</name>
    <name evidence="10" type="ORF">A3I41_05340</name>
</gene>
<dbReference type="NCBIfam" id="NF002223">
    <property type="entry name" value="PRK01117.1"/>
    <property type="match status" value="1"/>
</dbReference>
<feature type="binding site" evidence="8">
    <location>
        <position position="139"/>
    </location>
    <ligand>
        <name>IMP</name>
        <dbReference type="ChEBI" id="CHEBI:58053"/>
        <note>ligand shared between dimeric partners</note>
    </ligand>
</feature>
<dbReference type="PANTHER" id="PTHR11846">
    <property type="entry name" value="ADENYLOSUCCINATE SYNTHETASE"/>
    <property type="match status" value="1"/>
</dbReference>
<keyword evidence="5 8" id="KW-0658">Purine biosynthesis</keyword>
<dbReference type="InterPro" id="IPR042109">
    <property type="entry name" value="Adenylosuccinate_synth_dom1"/>
</dbReference>
<dbReference type="CDD" id="cd03108">
    <property type="entry name" value="AdSS"/>
    <property type="match status" value="1"/>
</dbReference>
<dbReference type="Pfam" id="PF00709">
    <property type="entry name" value="Adenylsucc_synt"/>
    <property type="match status" value="1"/>
</dbReference>
<feature type="binding site" description="in other chain" evidence="8">
    <location>
        <position position="232"/>
    </location>
    <ligand>
        <name>IMP</name>
        <dbReference type="ChEBI" id="CHEBI:58053"/>
        <note>ligand shared between dimeric partners</note>
    </ligand>
</feature>
<dbReference type="Gene3D" id="1.10.300.10">
    <property type="entry name" value="Adenylosuccinate Synthetase, subunit A, domain 2"/>
    <property type="match status" value="1"/>
</dbReference>
<dbReference type="InterPro" id="IPR001114">
    <property type="entry name" value="Adenylosuccinate_synthetase"/>
</dbReference>
<feature type="binding site" evidence="8">
    <location>
        <position position="13"/>
    </location>
    <ligand>
        <name>Mg(2+)</name>
        <dbReference type="ChEBI" id="CHEBI:18420"/>
    </ligand>
</feature>
<feature type="binding site" description="in other chain" evidence="8">
    <location>
        <position position="125"/>
    </location>
    <ligand>
        <name>IMP</name>
        <dbReference type="ChEBI" id="CHEBI:58053"/>
        <note>ligand shared between dimeric partners</note>
    </ligand>
</feature>
<evidence type="ECO:0000256" key="7">
    <source>
        <dbReference type="ARBA" id="ARBA00023134"/>
    </source>
</evidence>
<dbReference type="GO" id="GO:0005525">
    <property type="term" value="F:GTP binding"/>
    <property type="evidence" value="ECO:0007669"/>
    <property type="project" value="UniProtKB-UniRule"/>
</dbReference>
<accession>A0A1F7V9U2</accession>
<keyword evidence="6 8" id="KW-0460">Magnesium</keyword>
<comment type="pathway">
    <text evidence="8 9">Purine metabolism; AMP biosynthesis via de novo pathway; AMP from IMP: step 1/2.</text>
</comment>
<evidence type="ECO:0000313" key="10">
    <source>
        <dbReference type="EMBL" id="OGL86724.1"/>
    </source>
</evidence>
<dbReference type="PROSITE" id="PS01266">
    <property type="entry name" value="ADENYLOSUCCIN_SYN_1"/>
    <property type="match status" value="1"/>
</dbReference>
<dbReference type="EC" id="6.3.4.4" evidence="8 9"/>
<dbReference type="Gene3D" id="3.90.170.10">
    <property type="entry name" value="Adenylosuccinate Synthetase, subunit A, domain 3"/>
    <property type="match status" value="1"/>
</dbReference>
<feature type="binding site" evidence="8">
    <location>
        <position position="311"/>
    </location>
    <ligand>
        <name>GTP</name>
        <dbReference type="ChEBI" id="CHEBI:37565"/>
    </ligand>
</feature>
<dbReference type="SMART" id="SM00788">
    <property type="entry name" value="Adenylsucc_synt"/>
    <property type="match status" value="1"/>
</dbReference>
<dbReference type="SUPFAM" id="SSF52540">
    <property type="entry name" value="P-loop containing nucleoside triphosphate hydrolases"/>
    <property type="match status" value="1"/>
</dbReference>
<dbReference type="InterPro" id="IPR027417">
    <property type="entry name" value="P-loop_NTPase"/>
</dbReference>
<keyword evidence="2 8" id="KW-0436">Ligase</keyword>